<dbReference type="InterPro" id="IPR015424">
    <property type="entry name" value="PyrdxlP-dep_Trfase"/>
</dbReference>
<dbReference type="RefSeq" id="XP_022333506.1">
    <property type="nucleotide sequence ID" value="XM_022477798.1"/>
</dbReference>
<dbReference type="Pfam" id="PF00266">
    <property type="entry name" value="Aminotran_5"/>
    <property type="match status" value="1"/>
</dbReference>
<gene>
    <name evidence="4" type="primary">LOC111130634</name>
</gene>
<dbReference type="OrthoDB" id="5978656at2759"/>
<accession>A0A8B8E2K4</accession>
<dbReference type="SUPFAM" id="SSF53383">
    <property type="entry name" value="PLP-dependent transferases"/>
    <property type="match status" value="1"/>
</dbReference>
<evidence type="ECO:0000259" key="2">
    <source>
        <dbReference type="Pfam" id="PF00266"/>
    </source>
</evidence>
<sequence length="441" mass="50152">MAKTAKLAKRDFGSFHASNVQELLNLSEEEYEPPAFPDGLEIPSFTAESIEFGSKFRDDHTLLEKSCTFLNHGAFGGVLKETLEYAQKWQRYTERQPLRFFDRELLPHLAYVTRRLANFIGCHPKDLLLMNNATTAINTVVHSIPLEKGDVIYCLSVTYGAVKKLLKWRCQQKGAIYHEETISFPMAGQNYILDIVTKTLKPGTKLAVFDHIPSNTPFLLPVAELTKICQDRNIPILVDGAHALGSVNLQLDLFSPDFYVSNCHKWFCCPKGSAFMYVKEGRQSQIRPLIVSHGFDSGFNSEFIWTGLHDYSPFLAIHVMINFWDVIGKERILSYMYDLRRKACELLVNEWNTGMLVPEKLQGSMGLVQLPPSLSQTLDVVDYYAAEQIQNTLYHKFNIEVPVKAIQGKLFVRISAHLYNSIDEYSKLAKAVLDLLPNCKK</sequence>
<dbReference type="InterPro" id="IPR015422">
    <property type="entry name" value="PyrdxlP-dep_Trfase_small"/>
</dbReference>
<keyword evidence="3" id="KW-1185">Reference proteome</keyword>
<reference evidence="4" key="1">
    <citation type="submission" date="2025-08" db="UniProtKB">
        <authorList>
            <consortium name="RefSeq"/>
        </authorList>
    </citation>
    <scope>IDENTIFICATION</scope>
    <source>
        <tissue evidence="4">Whole sample</tissue>
    </source>
</reference>
<dbReference type="InterPro" id="IPR000192">
    <property type="entry name" value="Aminotrans_V_dom"/>
</dbReference>
<proteinExistence type="predicted"/>
<protein>
    <submittedName>
        <fullName evidence="4">Probable L-cysteine desulfhydrase, chloroplastic</fullName>
    </submittedName>
</protein>
<dbReference type="InterPro" id="IPR015421">
    <property type="entry name" value="PyrdxlP-dep_Trfase_major"/>
</dbReference>
<dbReference type="KEGG" id="cvn:111130634"/>
<dbReference type="Gene3D" id="3.40.640.10">
    <property type="entry name" value="Type I PLP-dependent aspartate aminotransferase-like (Major domain)"/>
    <property type="match status" value="1"/>
</dbReference>
<name>A0A8B8E2K4_CRAVI</name>
<evidence type="ECO:0000256" key="1">
    <source>
        <dbReference type="ARBA" id="ARBA00022898"/>
    </source>
</evidence>
<dbReference type="GeneID" id="111130634"/>
<dbReference type="PANTHER" id="PTHR43092">
    <property type="entry name" value="L-CYSTEINE DESULFHYDRASE"/>
    <property type="match status" value="1"/>
</dbReference>
<dbReference type="Gene3D" id="3.90.1150.10">
    <property type="entry name" value="Aspartate Aminotransferase, domain 1"/>
    <property type="match status" value="1"/>
</dbReference>
<organism evidence="3 4">
    <name type="scientific">Crassostrea virginica</name>
    <name type="common">Eastern oyster</name>
    <dbReference type="NCBI Taxonomy" id="6565"/>
    <lineage>
        <taxon>Eukaryota</taxon>
        <taxon>Metazoa</taxon>
        <taxon>Spiralia</taxon>
        <taxon>Lophotrochozoa</taxon>
        <taxon>Mollusca</taxon>
        <taxon>Bivalvia</taxon>
        <taxon>Autobranchia</taxon>
        <taxon>Pteriomorphia</taxon>
        <taxon>Ostreida</taxon>
        <taxon>Ostreoidea</taxon>
        <taxon>Ostreidae</taxon>
        <taxon>Crassostrea</taxon>
    </lineage>
</organism>
<feature type="domain" description="Aminotransferase class V" evidence="2">
    <location>
        <begin position="78"/>
        <end position="292"/>
    </location>
</feature>
<dbReference type="PANTHER" id="PTHR43092:SF2">
    <property type="entry name" value="HERCYNYLCYSTEINE SULFOXIDE LYASE"/>
    <property type="match status" value="1"/>
</dbReference>
<evidence type="ECO:0000313" key="3">
    <source>
        <dbReference type="Proteomes" id="UP000694844"/>
    </source>
</evidence>
<keyword evidence="1" id="KW-0663">Pyridoxal phosphate</keyword>
<dbReference type="AlphaFoldDB" id="A0A8B8E2K4"/>
<evidence type="ECO:0000313" key="4">
    <source>
        <dbReference type="RefSeq" id="XP_022333506.1"/>
    </source>
</evidence>
<dbReference type="Proteomes" id="UP000694844">
    <property type="component" value="Chromosome 4"/>
</dbReference>